<sequence>MSNNTSDTTPAPITVYAAELIGTAVLVIGGVGTAVLGDEVGTVGIALAFGLTLLALAFFIGPISGCHVNPAVTLGALIAGRIDAARAAGYVAAQVVGGILGAAVVYAIAVGSPAYDRSVDGLGANGFGDASTGGFSLAAVAIVEIVATAILVLVVLGTTAGRSATVVAAVPIGLTLTVLHLIAIGVDGTSVNPARSIGPALFTGGDAIGQVWAFVVFPLIGGLVGAGLHRVLFSARRS</sequence>
<feature type="transmembrane region" description="Helical" evidence="9">
    <location>
        <begin position="164"/>
        <end position="186"/>
    </location>
</feature>
<dbReference type="Pfam" id="PF00230">
    <property type="entry name" value="MIP"/>
    <property type="match status" value="1"/>
</dbReference>
<proteinExistence type="inferred from homology"/>
<dbReference type="PROSITE" id="PS00221">
    <property type="entry name" value="MIP"/>
    <property type="match status" value="1"/>
</dbReference>
<reference evidence="10 11" key="1">
    <citation type="submission" date="2020-06" db="EMBL/GenBank/DDBJ databases">
        <title>Taxonomy, biology and ecology of Rhodococcus bacteria occurring in California pistachio and other woody hosts as revealed by genome sequence analyses.</title>
        <authorList>
            <person name="Gai Y."/>
            <person name="Riely B."/>
        </authorList>
    </citation>
    <scope>NUCLEOTIDE SEQUENCE [LARGE SCALE GENOMIC DNA]</scope>
    <source>
        <strain evidence="10 11">BP-281</strain>
    </source>
</reference>
<feature type="transmembrane region" description="Helical" evidence="9">
    <location>
        <begin position="13"/>
        <end position="36"/>
    </location>
</feature>
<dbReference type="Gene3D" id="1.20.1080.10">
    <property type="entry name" value="Glycerol uptake facilitator protein"/>
    <property type="match status" value="1"/>
</dbReference>
<dbReference type="SUPFAM" id="SSF81338">
    <property type="entry name" value="Aquaporin-like"/>
    <property type="match status" value="1"/>
</dbReference>
<keyword evidence="11" id="KW-1185">Reference proteome</keyword>
<dbReference type="InterPro" id="IPR000425">
    <property type="entry name" value="MIP"/>
</dbReference>
<feature type="transmembrane region" description="Helical" evidence="9">
    <location>
        <begin position="135"/>
        <end position="157"/>
    </location>
</feature>
<keyword evidence="4" id="KW-1003">Cell membrane</keyword>
<evidence type="ECO:0000256" key="1">
    <source>
        <dbReference type="ARBA" id="ARBA00004651"/>
    </source>
</evidence>
<dbReference type="PRINTS" id="PR00783">
    <property type="entry name" value="MINTRINSICP"/>
</dbReference>
<evidence type="ECO:0000256" key="5">
    <source>
        <dbReference type="ARBA" id="ARBA00022692"/>
    </source>
</evidence>
<dbReference type="EMBL" id="JABUBU010000005">
    <property type="protein sequence ID" value="MBY6366885.1"/>
    <property type="molecule type" value="Genomic_DNA"/>
</dbReference>
<keyword evidence="6 9" id="KW-1133">Transmembrane helix</keyword>
<dbReference type="InterPro" id="IPR023271">
    <property type="entry name" value="Aquaporin-like"/>
</dbReference>
<organism evidence="10 11">
    <name type="scientific">Rhodococcoides corynebacterioides</name>
    <dbReference type="NCBI Taxonomy" id="53972"/>
    <lineage>
        <taxon>Bacteria</taxon>
        <taxon>Bacillati</taxon>
        <taxon>Actinomycetota</taxon>
        <taxon>Actinomycetes</taxon>
        <taxon>Mycobacteriales</taxon>
        <taxon>Nocardiaceae</taxon>
        <taxon>Rhodococcoides</taxon>
    </lineage>
</organism>
<feature type="transmembrane region" description="Helical" evidence="9">
    <location>
        <begin position="91"/>
        <end position="115"/>
    </location>
</feature>
<evidence type="ECO:0000256" key="8">
    <source>
        <dbReference type="RuleBase" id="RU000477"/>
    </source>
</evidence>
<evidence type="ECO:0000256" key="7">
    <source>
        <dbReference type="ARBA" id="ARBA00023136"/>
    </source>
</evidence>
<dbReference type="RefSeq" id="WP_222684206.1">
    <property type="nucleotide sequence ID" value="NZ_JABUBT010000011.1"/>
</dbReference>
<evidence type="ECO:0000313" key="11">
    <source>
        <dbReference type="Proteomes" id="UP000825228"/>
    </source>
</evidence>
<dbReference type="InterPro" id="IPR022357">
    <property type="entry name" value="MIP_CS"/>
</dbReference>
<dbReference type="Proteomes" id="UP000825228">
    <property type="component" value="Unassembled WGS sequence"/>
</dbReference>
<dbReference type="PANTHER" id="PTHR19139:SF199">
    <property type="entry name" value="MIP17260P"/>
    <property type="match status" value="1"/>
</dbReference>
<evidence type="ECO:0000256" key="2">
    <source>
        <dbReference type="ARBA" id="ARBA00006175"/>
    </source>
</evidence>
<accession>A0ABS7P396</accession>
<name>A0ABS7P396_9NOCA</name>
<evidence type="ECO:0000256" key="3">
    <source>
        <dbReference type="ARBA" id="ARBA00022448"/>
    </source>
</evidence>
<evidence type="ECO:0000256" key="9">
    <source>
        <dbReference type="SAM" id="Phobius"/>
    </source>
</evidence>
<feature type="transmembrane region" description="Helical" evidence="9">
    <location>
        <begin position="43"/>
        <end position="61"/>
    </location>
</feature>
<protein>
    <submittedName>
        <fullName evidence="10">Aquaporin</fullName>
    </submittedName>
</protein>
<comment type="similarity">
    <text evidence="2 8">Belongs to the MIP/aquaporin (TC 1.A.8) family.</text>
</comment>
<comment type="subcellular location">
    <subcellularLocation>
        <location evidence="1">Cell membrane</location>
        <topology evidence="1">Multi-pass membrane protein</topology>
    </subcellularLocation>
</comment>
<feature type="transmembrane region" description="Helical" evidence="9">
    <location>
        <begin position="211"/>
        <end position="233"/>
    </location>
</feature>
<gene>
    <name evidence="10" type="ORF">HQ603_08975</name>
</gene>
<keyword evidence="5 8" id="KW-0812">Transmembrane</keyword>
<evidence type="ECO:0000313" key="10">
    <source>
        <dbReference type="EMBL" id="MBY6366885.1"/>
    </source>
</evidence>
<comment type="caution">
    <text evidence="10">The sequence shown here is derived from an EMBL/GenBank/DDBJ whole genome shotgun (WGS) entry which is preliminary data.</text>
</comment>
<evidence type="ECO:0000256" key="6">
    <source>
        <dbReference type="ARBA" id="ARBA00022989"/>
    </source>
</evidence>
<keyword evidence="7 9" id="KW-0472">Membrane</keyword>
<keyword evidence="3 8" id="KW-0813">Transport</keyword>
<dbReference type="InterPro" id="IPR034294">
    <property type="entry name" value="Aquaporin_transptr"/>
</dbReference>
<evidence type="ECO:0000256" key="4">
    <source>
        <dbReference type="ARBA" id="ARBA00022475"/>
    </source>
</evidence>
<dbReference type="PANTHER" id="PTHR19139">
    <property type="entry name" value="AQUAPORIN TRANSPORTER"/>
    <property type="match status" value="1"/>
</dbReference>